<feature type="compositionally biased region" description="Basic and acidic residues" evidence="1">
    <location>
        <begin position="11"/>
        <end position="24"/>
    </location>
</feature>
<feature type="transmembrane region" description="Helical" evidence="2">
    <location>
        <begin position="171"/>
        <end position="190"/>
    </location>
</feature>
<dbReference type="EMBL" id="MNBE01000702">
    <property type="protein sequence ID" value="OKO95702.1"/>
    <property type="molecule type" value="Genomic_DNA"/>
</dbReference>
<evidence type="ECO:0000256" key="2">
    <source>
        <dbReference type="SAM" id="Phobius"/>
    </source>
</evidence>
<evidence type="ECO:0000313" key="4">
    <source>
        <dbReference type="Proteomes" id="UP000186955"/>
    </source>
</evidence>
<name>A0A1Q5T663_9EURO</name>
<dbReference type="AlphaFoldDB" id="A0A1Q5T663"/>
<keyword evidence="2" id="KW-0472">Membrane</keyword>
<evidence type="ECO:0000313" key="3">
    <source>
        <dbReference type="EMBL" id="OKO95702.1"/>
    </source>
</evidence>
<gene>
    <name evidence="3" type="ORF">PENSUB_11214</name>
</gene>
<organism evidence="3 4">
    <name type="scientific">Penicillium subrubescens</name>
    <dbReference type="NCBI Taxonomy" id="1316194"/>
    <lineage>
        <taxon>Eukaryota</taxon>
        <taxon>Fungi</taxon>
        <taxon>Dikarya</taxon>
        <taxon>Ascomycota</taxon>
        <taxon>Pezizomycotina</taxon>
        <taxon>Eurotiomycetes</taxon>
        <taxon>Eurotiomycetidae</taxon>
        <taxon>Eurotiales</taxon>
        <taxon>Aspergillaceae</taxon>
        <taxon>Penicillium</taxon>
    </lineage>
</organism>
<reference evidence="3 4" key="1">
    <citation type="submission" date="2016-10" db="EMBL/GenBank/DDBJ databases">
        <title>Genome sequence of the ascomycete fungus Penicillium subrubescens.</title>
        <authorList>
            <person name="De Vries R.P."/>
            <person name="Peng M."/>
            <person name="Dilokpimol A."/>
            <person name="Hilden K."/>
            <person name="Makela M.R."/>
            <person name="Grigoriev I."/>
            <person name="Riley R."/>
            <person name="Granchi Z."/>
        </authorList>
    </citation>
    <scope>NUCLEOTIDE SEQUENCE [LARGE SCALE GENOMIC DNA]</scope>
    <source>
        <strain evidence="3 4">CBS 132785</strain>
    </source>
</reference>
<keyword evidence="4" id="KW-1185">Reference proteome</keyword>
<protein>
    <submittedName>
        <fullName evidence="3">Uncharacterized protein</fullName>
    </submittedName>
</protein>
<evidence type="ECO:0000256" key="1">
    <source>
        <dbReference type="SAM" id="MobiDB-lite"/>
    </source>
</evidence>
<keyword evidence="2" id="KW-1133">Transmembrane helix</keyword>
<comment type="caution">
    <text evidence="3">The sequence shown here is derived from an EMBL/GenBank/DDBJ whole genome shotgun (WGS) entry which is preliminary data.</text>
</comment>
<accession>A0A1Q5T663</accession>
<keyword evidence="2" id="KW-0812">Transmembrane</keyword>
<dbReference type="Proteomes" id="UP000186955">
    <property type="component" value="Unassembled WGS sequence"/>
</dbReference>
<feature type="region of interest" description="Disordered" evidence="1">
    <location>
        <begin position="1"/>
        <end position="34"/>
    </location>
</feature>
<proteinExistence type="predicted"/>
<sequence>MGALKPQTLEHPSDYDRQGSKHDSGSSAGGVEGLKPGGHVTAALSFVGSSSSPPFSNSLFGDSGSGGGHDFPTFPETLSRLCIIIIINFKVQNCKTRVSSQDQRWRDANDAGSEPSLVLICSLRALQAPSAFREGDFSKVGKNQVDGRRLCKAGRPSCCSRLVVTDASGAYRYYLFVTVITYVLTWVKWMDHYAREKRKMPWGKLSNGNRYHLAGT</sequence>